<evidence type="ECO:0000256" key="1">
    <source>
        <dbReference type="ARBA" id="ARBA00001946"/>
    </source>
</evidence>
<dbReference type="GO" id="GO:0043802">
    <property type="term" value="F:hydrogenobyrinic acid a,c-diamide synthase (glutamine-hydrolysing) activity"/>
    <property type="evidence" value="ECO:0007669"/>
    <property type="project" value="UniProtKB-UniRule"/>
</dbReference>
<dbReference type="RefSeq" id="WP_160856727.1">
    <property type="nucleotide sequence ID" value="NZ_WUMK01000001.1"/>
</dbReference>
<evidence type="ECO:0000256" key="5">
    <source>
        <dbReference type="ARBA" id="ARBA00022741"/>
    </source>
</evidence>
<evidence type="ECO:0000256" key="2">
    <source>
        <dbReference type="ARBA" id="ARBA00006205"/>
    </source>
</evidence>
<dbReference type="PROSITE" id="PS51274">
    <property type="entry name" value="GATASE_COBBQ"/>
    <property type="match status" value="1"/>
</dbReference>
<evidence type="ECO:0000313" key="12">
    <source>
        <dbReference type="EMBL" id="MXN43716.1"/>
    </source>
</evidence>
<dbReference type="SUPFAM" id="SSF52317">
    <property type="entry name" value="Class I glutamine amidotransferase-like"/>
    <property type="match status" value="1"/>
</dbReference>
<evidence type="ECO:0000256" key="3">
    <source>
        <dbReference type="ARBA" id="ARBA00022573"/>
    </source>
</evidence>
<dbReference type="InterPro" id="IPR029062">
    <property type="entry name" value="Class_I_gatase-like"/>
</dbReference>
<dbReference type="PANTHER" id="PTHR43873:SF1">
    <property type="entry name" value="COBYRINATE A,C-DIAMIDE SYNTHASE"/>
    <property type="match status" value="1"/>
</dbReference>
<dbReference type="AlphaFoldDB" id="A0A6N8S8V4"/>
<feature type="domain" description="CobQ/CobB/MinD/ParA nucleotide binding" evidence="10">
    <location>
        <begin position="5"/>
        <end position="187"/>
    </location>
</feature>
<dbReference type="NCBIfam" id="NF002204">
    <property type="entry name" value="PRK01077.1"/>
    <property type="match status" value="1"/>
</dbReference>
<dbReference type="OrthoDB" id="9764035at2"/>
<dbReference type="NCBIfam" id="TIGR00379">
    <property type="entry name" value="cobB"/>
    <property type="match status" value="1"/>
</dbReference>
<comment type="cofactor">
    <cofactor evidence="1 9">
        <name>Mg(2+)</name>
        <dbReference type="ChEBI" id="CHEBI:18420"/>
    </cofactor>
</comment>
<dbReference type="Pfam" id="PF01656">
    <property type="entry name" value="CbiA"/>
    <property type="match status" value="1"/>
</dbReference>
<comment type="catalytic activity">
    <reaction evidence="9">
        <text>hydrogenobyrinate + 2 L-glutamine + 2 ATP + 2 H2O = hydrogenobyrinate a,c-diamide + 2 L-glutamate + 2 ADP + 2 phosphate + 2 H(+)</text>
        <dbReference type="Rhea" id="RHEA:12544"/>
        <dbReference type="ChEBI" id="CHEBI:15377"/>
        <dbReference type="ChEBI" id="CHEBI:15378"/>
        <dbReference type="ChEBI" id="CHEBI:29985"/>
        <dbReference type="ChEBI" id="CHEBI:30616"/>
        <dbReference type="ChEBI" id="CHEBI:43474"/>
        <dbReference type="ChEBI" id="CHEBI:58359"/>
        <dbReference type="ChEBI" id="CHEBI:77873"/>
        <dbReference type="ChEBI" id="CHEBI:77874"/>
        <dbReference type="ChEBI" id="CHEBI:456216"/>
        <dbReference type="EC" id="6.3.5.9"/>
    </reaction>
</comment>
<organism evidence="12 13">
    <name type="scientific">Shinella kummerowiae</name>
    <dbReference type="NCBI Taxonomy" id="417745"/>
    <lineage>
        <taxon>Bacteria</taxon>
        <taxon>Pseudomonadati</taxon>
        <taxon>Pseudomonadota</taxon>
        <taxon>Alphaproteobacteria</taxon>
        <taxon>Hyphomicrobiales</taxon>
        <taxon>Rhizobiaceae</taxon>
        <taxon>Shinella</taxon>
    </lineage>
</organism>
<dbReference type="InterPro" id="IPR027417">
    <property type="entry name" value="P-loop_NTPase"/>
</dbReference>
<dbReference type="SUPFAM" id="SSF52540">
    <property type="entry name" value="P-loop containing nucleoside triphosphate hydrolases"/>
    <property type="match status" value="1"/>
</dbReference>
<evidence type="ECO:0000259" key="11">
    <source>
        <dbReference type="Pfam" id="PF07685"/>
    </source>
</evidence>
<dbReference type="GO" id="GO:0005524">
    <property type="term" value="F:ATP binding"/>
    <property type="evidence" value="ECO:0007669"/>
    <property type="project" value="UniProtKB-UniRule"/>
</dbReference>
<comment type="similarity">
    <text evidence="2">Belongs to the CobB/CobQ family. CobQ subfamily.</text>
</comment>
<keyword evidence="5 9" id="KW-0547">Nucleotide-binding</keyword>
<dbReference type="Gene3D" id="3.40.50.300">
    <property type="entry name" value="P-loop containing nucleotide triphosphate hydrolases"/>
    <property type="match status" value="1"/>
</dbReference>
<comment type="caution">
    <text evidence="12">The sequence shown here is derived from an EMBL/GenBank/DDBJ whole genome shotgun (WGS) entry which is preliminary data.</text>
</comment>
<keyword evidence="6 9" id="KW-0067">ATP-binding</keyword>
<keyword evidence="8 9" id="KW-0315">Glutamine amidotransferase</keyword>
<dbReference type="InterPro" id="IPR004484">
    <property type="entry name" value="CbiA/CobB_synth"/>
</dbReference>
<dbReference type="PANTHER" id="PTHR43873">
    <property type="entry name" value="COBYRINATE A,C-DIAMIDE SYNTHASE"/>
    <property type="match status" value="1"/>
</dbReference>
<comment type="domain">
    <text evidence="9">Comprises of two domains. The C-terminal domain contains the binding site for glutamine and catalyzes the hydrolysis of this substrate to glutamate and ammonia. The N-terminal domain is anticipated to bind ATP and hydrogenobyrinate and catalyzes the ultimate synthesis of the diamide product. The ammonia produced via the glutaminase domain is probably translocated to the adjacent domain via a molecular tunnel, where it reacts with an activated intermediate.</text>
</comment>
<dbReference type="Pfam" id="PF07685">
    <property type="entry name" value="GATase_3"/>
    <property type="match status" value="1"/>
</dbReference>
<evidence type="ECO:0000256" key="8">
    <source>
        <dbReference type="ARBA" id="ARBA00022962"/>
    </source>
</evidence>
<dbReference type="EC" id="6.3.5.9" evidence="9"/>
<reference evidence="12 13" key="1">
    <citation type="submission" date="2019-12" db="EMBL/GenBank/DDBJ databases">
        <title>Shinella kummerowiae sp. nov., a symbiotic bacterium isolated from root nodules of the herbal legume Kummerowia stipulacea.</title>
        <authorList>
            <person name="Gao J."/>
        </authorList>
    </citation>
    <scope>NUCLEOTIDE SEQUENCE [LARGE SCALE GENOMIC DNA]</scope>
    <source>
        <strain evidence="12 13">CCBAU 25048</strain>
    </source>
</reference>
<accession>A0A6N8S8V4</accession>
<sequence>MSGLLIAAPASGSGKTTVTLGLARALADAGVRLVSGKAGPDYIDPAFHAAASRRPCLNYDPWAMRPDLIRANAAAQTGEGDFLLIEAMMGLFDGAADGTGAPADLAVTLDLPVVLVVDCSRLSQSVAAMVKGYQDFRRDIRVAGVILNKVGSARHEAMLRGALEASGVDIFGVLERDPALVLPERHLGLVQAGEHGMLETFIAHAAAVVSRCCDLDRLVALAATRVVQPAGLTVSRLPPFGQRIAIARDTAFAFTYEHLMMGWRQAGASLSFFSPLADEAPAADADAVYLPGGYPELHAATLANAEHFRLGMQDAARRGARIYGECGGYMTLGEALVAADGSRHGMLGLLPLVTSFAERRRHLGYRRVTPLAGSGFDAPMTAHEFHYSTVQQEGEADRLFAVADAMGEDLGWTGLRRGNVSGSYMHLVDLAPEAV</sequence>
<protein>
    <recommendedName>
        <fullName evidence="9">Hydrogenobyrinate a,c-diamide synthase</fullName>
        <ecNumber evidence="9">6.3.5.9</ecNumber>
    </recommendedName>
    <alternativeName>
        <fullName evidence="9">Hydrogenobyrinic acid a,c-diamide synthase</fullName>
    </alternativeName>
</protein>
<name>A0A6N8S8V4_9HYPH</name>
<evidence type="ECO:0000256" key="4">
    <source>
        <dbReference type="ARBA" id="ARBA00022598"/>
    </source>
</evidence>
<dbReference type="GO" id="GO:0009236">
    <property type="term" value="P:cobalamin biosynthetic process"/>
    <property type="evidence" value="ECO:0007669"/>
    <property type="project" value="UniProtKB-UniRule"/>
</dbReference>
<gene>
    <name evidence="9" type="primary">cobB</name>
    <name evidence="12" type="ORF">GR138_00855</name>
</gene>
<keyword evidence="3 9" id="KW-0169">Cobalamin biosynthesis</keyword>
<dbReference type="CDD" id="cd05388">
    <property type="entry name" value="CobB_N"/>
    <property type="match status" value="1"/>
</dbReference>
<dbReference type="GO" id="GO:0042242">
    <property type="term" value="F:cobyrinic acid a,c-diamide synthase activity"/>
    <property type="evidence" value="ECO:0007669"/>
    <property type="project" value="InterPro"/>
</dbReference>
<evidence type="ECO:0000256" key="9">
    <source>
        <dbReference type="HAMAP-Rule" id="MF_00027"/>
    </source>
</evidence>
<dbReference type="InterPro" id="IPR002586">
    <property type="entry name" value="CobQ/CobB/MinD/ParA_Nub-bd_dom"/>
</dbReference>
<dbReference type="Proteomes" id="UP000435802">
    <property type="component" value="Unassembled WGS sequence"/>
</dbReference>
<dbReference type="HAMAP" id="MF_00027">
    <property type="entry name" value="CobB_CbiA"/>
    <property type="match status" value="1"/>
</dbReference>
<proteinExistence type="inferred from homology"/>
<dbReference type="Gene3D" id="3.40.50.880">
    <property type="match status" value="1"/>
</dbReference>
<keyword evidence="13" id="KW-1185">Reference proteome</keyword>
<comment type="pathway">
    <text evidence="9">Cofactor biosynthesis; adenosylcobalamin biosynthesis; cob(II)yrinate a,c-diamide from precorrin-2 (aerobic route): step 9/10.</text>
</comment>
<comment type="function">
    <text evidence="9">Catalyzes the ATP-dependent amidation of the two carboxylate groups at positions a and c of hydrogenobyrinate, using either L-glutamine or ammonia as the nitrogen source.</text>
</comment>
<dbReference type="InterPro" id="IPR011698">
    <property type="entry name" value="GATase_3"/>
</dbReference>
<feature type="site" description="Increases nucleophilicity of active site Cys" evidence="9">
    <location>
        <position position="426"/>
    </location>
</feature>
<feature type="domain" description="CobB/CobQ-like glutamine amidotransferase" evidence="11">
    <location>
        <begin position="243"/>
        <end position="428"/>
    </location>
</feature>
<comment type="similarity">
    <text evidence="9">Belongs to the CobB/CbiA family.</text>
</comment>
<evidence type="ECO:0000256" key="6">
    <source>
        <dbReference type="ARBA" id="ARBA00022840"/>
    </source>
</evidence>
<dbReference type="UniPathway" id="UPA00148">
    <property type="reaction ID" value="UER00220"/>
</dbReference>
<comment type="miscellaneous">
    <text evidence="9">The a and c carboxylates of hydrogenobyrinate are activated for nucleophilic attack via formation of a phosphorylated intermediate by ATP. CobB catalyzes first the amidation of the c-carboxylate, and then that of the a-carboxylate.</text>
</comment>
<evidence type="ECO:0000256" key="7">
    <source>
        <dbReference type="ARBA" id="ARBA00022842"/>
    </source>
</evidence>
<keyword evidence="4 9" id="KW-0436">Ligase</keyword>
<dbReference type="EMBL" id="WUMK01000001">
    <property type="protein sequence ID" value="MXN43716.1"/>
    <property type="molecule type" value="Genomic_DNA"/>
</dbReference>
<feature type="active site" description="Nucleophile" evidence="9">
    <location>
        <position position="326"/>
    </location>
</feature>
<keyword evidence="7 9" id="KW-0460">Magnesium</keyword>
<evidence type="ECO:0000313" key="13">
    <source>
        <dbReference type="Proteomes" id="UP000435802"/>
    </source>
</evidence>
<evidence type="ECO:0000259" key="10">
    <source>
        <dbReference type="Pfam" id="PF01656"/>
    </source>
</evidence>